<keyword evidence="8" id="KW-1185">Reference proteome</keyword>
<reference evidence="7 8" key="1">
    <citation type="submission" date="2024-03" db="EMBL/GenBank/DDBJ databases">
        <title>Aureococcus anophagefferens CCMP1851 and Kratosvirus quantuckense: Draft genome of a second virus-susceptible host strain in the model system.</title>
        <authorList>
            <person name="Chase E."/>
            <person name="Truchon A.R."/>
            <person name="Schepens W."/>
            <person name="Wilhelm S.W."/>
        </authorList>
    </citation>
    <scope>NUCLEOTIDE SEQUENCE [LARGE SCALE GENOMIC DNA]</scope>
    <source>
        <strain evidence="7 8">CCMP1851</strain>
    </source>
</reference>
<organism evidence="7 8">
    <name type="scientific">Aureococcus anophagefferens</name>
    <name type="common">Harmful bloom alga</name>
    <dbReference type="NCBI Taxonomy" id="44056"/>
    <lineage>
        <taxon>Eukaryota</taxon>
        <taxon>Sar</taxon>
        <taxon>Stramenopiles</taxon>
        <taxon>Ochrophyta</taxon>
        <taxon>Pelagophyceae</taxon>
        <taxon>Pelagomonadales</taxon>
        <taxon>Pelagomonadaceae</taxon>
        <taxon>Aureococcus</taxon>
    </lineage>
</organism>
<accession>A0ABR1G7Q1</accession>
<protein>
    <submittedName>
        <fullName evidence="7">Transmembrane protein</fullName>
    </submittedName>
</protein>
<keyword evidence="2 5" id="KW-0812">Transmembrane</keyword>
<comment type="caution">
    <text evidence="7">The sequence shown here is derived from an EMBL/GenBank/DDBJ whole genome shotgun (WGS) entry which is preliminary data.</text>
</comment>
<feature type="domain" description="EF-hand" evidence="6">
    <location>
        <begin position="52"/>
        <end position="87"/>
    </location>
</feature>
<dbReference type="EMBL" id="JBBJCI010000081">
    <property type="protein sequence ID" value="KAK7249205.1"/>
    <property type="molecule type" value="Genomic_DNA"/>
</dbReference>
<evidence type="ECO:0000313" key="8">
    <source>
        <dbReference type="Proteomes" id="UP001363151"/>
    </source>
</evidence>
<dbReference type="PROSITE" id="PS00018">
    <property type="entry name" value="EF_HAND_1"/>
    <property type="match status" value="1"/>
</dbReference>
<evidence type="ECO:0000256" key="4">
    <source>
        <dbReference type="ARBA" id="ARBA00023136"/>
    </source>
</evidence>
<dbReference type="Proteomes" id="UP001363151">
    <property type="component" value="Unassembled WGS sequence"/>
</dbReference>
<dbReference type="InterPro" id="IPR018247">
    <property type="entry name" value="EF_Hand_1_Ca_BS"/>
</dbReference>
<evidence type="ECO:0000256" key="5">
    <source>
        <dbReference type="SAM" id="Phobius"/>
    </source>
</evidence>
<keyword evidence="4 5" id="KW-0472">Membrane</keyword>
<keyword evidence="3 5" id="KW-1133">Transmembrane helix</keyword>
<dbReference type="PANTHER" id="PTHR21706:SF15">
    <property type="entry name" value="TRANSMEMBRANE PROTEIN 65"/>
    <property type="match status" value="1"/>
</dbReference>
<comment type="subcellular location">
    <subcellularLocation>
        <location evidence="1">Membrane</location>
        <topology evidence="1">Multi-pass membrane protein</topology>
    </subcellularLocation>
</comment>
<dbReference type="Pfam" id="PF10507">
    <property type="entry name" value="TMEM65"/>
    <property type="match status" value="1"/>
</dbReference>
<proteinExistence type="predicted"/>
<gene>
    <name evidence="7" type="primary">TMEM65</name>
    <name evidence="7" type="ORF">SO694_00046136</name>
</gene>
<evidence type="ECO:0000313" key="7">
    <source>
        <dbReference type="EMBL" id="KAK7249205.1"/>
    </source>
</evidence>
<feature type="transmembrane region" description="Helical" evidence="5">
    <location>
        <begin position="196"/>
        <end position="217"/>
    </location>
</feature>
<dbReference type="InterPro" id="IPR019537">
    <property type="entry name" value="TMEM65"/>
</dbReference>
<evidence type="ECO:0000256" key="1">
    <source>
        <dbReference type="ARBA" id="ARBA00004141"/>
    </source>
</evidence>
<name>A0ABR1G7Q1_AURAN</name>
<evidence type="ECO:0000256" key="2">
    <source>
        <dbReference type="ARBA" id="ARBA00022692"/>
    </source>
</evidence>
<evidence type="ECO:0000259" key="6">
    <source>
        <dbReference type="PROSITE" id="PS50222"/>
    </source>
</evidence>
<evidence type="ECO:0000256" key="3">
    <source>
        <dbReference type="ARBA" id="ARBA00022989"/>
    </source>
</evidence>
<dbReference type="InterPro" id="IPR002048">
    <property type="entry name" value="EF_hand_dom"/>
</dbReference>
<sequence length="229" mass="24146">MALLGRRAPSALRRRLGTHCGDTKTADRYVDGLAPKEFKRLAASVGRRLQKEHPMSSRAIAKEADANSDGVVTREELQQWWKRRAPTLLAVSAAAATGPPTRDQLMKLGLVAAVPCFTFGFLDNAIMLVCGEAIEGSLGVKFGLSAMACAAMGNVVADTTGQVSGGTVDTMLRPVLPAPRLSEAQRASRAASLTHAVGGAVGIFVGCVFGSFPLLFYEERQDDDDGGVA</sequence>
<dbReference type="PROSITE" id="PS50222">
    <property type="entry name" value="EF_HAND_2"/>
    <property type="match status" value="1"/>
</dbReference>
<dbReference type="PANTHER" id="PTHR21706">
    <property type="entry name" value="TRANSMEMBRANE PROTEIN 65"/>
    <property type="match status" value="1"/>
</dbReference>